<sequence length="174" mass="19707">MSGRHQVVISGHADIAKHCQYYLAVHRSSSSRVQSSQVVGLSLITGIRVVWYCVCLWYDGCSLQCNHISLNIEVIIYSMYVHSMCISMLSIYRNQNHQVTCRYLSMHPSIHPSSSSAECYRDHKHASCDSTLHLLLLPLLPPSLPFFIPSSPHHHPSIPLTNLHPHRHTLVVFS</sequence>
<proteinExistence type="predicted"/>
<dbReference type="RefSeq" id="XP_033378726.1">
    <property type="nucleotide sequence ID" value="XM_033534416.1"/>
</dbReference>
<gene>
    <name evidence="2" type="ORF">BU24DRAFT_57573</name>
</gene>
<evidence type="ECO:0000313" key="2">
    <source>
        <dbReference type="EMBL" id="KAF2010387.1"/>
    </source>
</evidence>
<dbReference type="EMBL" id="ML978076">
    <property type="protein sequence ID" value="KAF2010387.1"/>
    <property type="molecule type" value="Genomic_DNA"/>
</dbReference>
<dbReference type="AlphaFoldDB" id="A0A6A5XC55"/>
<name>A0A6A5XC55_9PLEO</name>
<keyword evidence="3" id="KW-1185">Reference proteome</keyword>
<accession>A0A6A5XC55</accession>
<protein>
    <submittedName>
        <fullName evidence="2">Uncharacterized protein</fullName>
    </submittedName>
</protein>
<dbReference type="Proteomes" id="UP000799778">
    <property type="component" value="Unassembled WGS sequence"/>
</dbReference>
<evidence type="ECO:0000313" key="3">
    <source>
        <dbReference type="Proteomes" id="UP000799778"/>
    </source>
</evidence>
<feature type="transmembrane region" description="Helical" evidence="1">
    <location>
        <begin position="38"/>
        <end position="58"/>
    </location>
</feature>
<dbReference type="GeneID" id="54291813"/>
<feature type="transmembrane region" description="Helical" evidence="1">
    <location>
        <begin position="70"/>
        <end position="92"/>
    </location>
</feature>
<keyword evidence="1" id="KW-0812">Transmembrane</keyword>
<keyword evidence="1" id="KW-1133">Transmembrane helix</keyword>
<reference evidence="2" key="1">
    <citation type="journal article" date="2020" name="Stud. Mycol.">
        <title>101 Dothideomycetes genomes: a test case for predicting lifestyles and emergence of pathogens.</title>
        <authorList>
            <person name="Haridas S."/>
            <person name="Albert R."/>
            <person name="Binder M."/>
            <person name="Bloem J."/>
            <person name="Labutti K."/>
            <person name="Salamov A."/>
            <person name="Andreopoulos B."/>
            <person name="Baker S."/>
            <person name="Barry K."/>
            <person name="Bills G."/>
            <person name="Bluhm B."/>
            <person name="Cannon C."/>
            <person name="Castanera R."/>
            <person name="Culley D."/>
            <person name="Daum C."/>
            <person name="Ezra D."/>
            <person name="Gonzalez J."/>
            <person name="Henrissat B."/>
            <person name="Kuo A."/>
            <person name="Liang C."/>
            <person name="Lipzen A."/>
            <person name="Lutzoni F."/>
            <person name="Magnuson J."/>
            <person name="Mondo S."/>
            <person name="Nolan M."/>
            <person name="Ohm R."/>
            <person name="Pangilinan J."/>
            <person name="Park H.-J."/>
            <person name="Ramirez L."/>
            <person name="Alfaro M."/>
            <person name="Sun H."/>
            <person name="Tritt A."/>
            <person name="Yoshinaga Y."/>
            <person name="Zwiers L.-H."/>
            <person name="Turgeon B."/>
            <person name="Goodwin S."/>
            <person name="Spatafora J."/>
            <person name="Crous P."/>
            <person name="Grigoriev I."/>
        </authorList>
    </citation>
    <scope>NUCLEOTIDE SEQUENCE</scope>
    <source>
        <strain evidence="2">CBS 175.79</strain>
    </source>
</reference>
<evidence type="ECO:0000256" key="1">
    <source>
        <dbReference type="SAM" id="Phobius"/>
    </source>
</evidence>
<organism evidence="2 3">
    <name type="scientific">Aaosphaeria arxii CBS 175.79</name>
    <dbReference type="NCBI Taxonomy" id="1450172"/>
    <lineage>
        <taxon>Eukaryota</taxon>
        <taxon>Fungi</taxon>
        <taxon>Dikarya</taxon>
        <taxon>Ascomycota</taxon>
        <taxon>Pezizomycotina</taxon>
        <taxon>Dothideomycetes</taxon>
        <taxon>Pleosporomycetidae</taxon>
        <taxon>Pleosporales</taxon>
        <taxon>Pleosporales incertae sedis</taxon>
        <taxon>Aaosphaeria</taxon>
    </lineage>
</organism>
<keyword evidence="1" id="KW-0472">Membrane</keyword>